<evidence type="ECO:0000256" key="1">
    <source>
        <dbReference type="SAM" id="Phobius"/>
    </source>
</evidence>
<feature type="transmembrane region" description="Helical" evidence="1">
    <location>
        <begin position="47"/>
        <end position="68"/>
    </location>
</feature>
<keyword evidence="1" id="KW-0472">Membrane</keyword>
<protein>
    <submittedName>
        <fullName evidence="2">Uncharacterized protein</fullName>
    </submittedName>
</protein>
<keyword evidence="1" id="KW-1133">Transmembrane helix</keyword>
<organism evidence="2">
    <name type="scientific">Opuntia streptacantha</name>
    <name type="common">Prickly pear cactus</name>
    <name type="synonym">Opuntia cardona</name>
    <dbReference type="NCBI Taxonomy" id="393608"/>
    <lineage>
        <taxon>Eukaryota</taxon>
        <taxon>Viridiplantae</taxon>
        <taxon>Streptophyta</taxon>
        <taxon>Embryophyta</taxon>
        <taxon>Tracheophyta</taxon>
        <taxon>Spermatophyta</taxon>
        <taxon>Magnoliopsida</taxon>
        <taxon>eudicotyledons</taxon>
        <taxon>Gunneridae</taxon>
        <taxon>Pentapetalae</taxon>
        <taxon>Caryophyllales</taxon>
        <taxon>Cactineae</taxon>
        <taxon>Cactaceae</taxon>
        <taxon>Opuntioideae</taxon>
        <taxon>Opuntia</taxon>
    </lineage>
</organism>
<dbReference type="AlphaFoldDB" id="A0A7C8YVK8"/>
<accession>A0A7C8YVK8</accession>
<keyword evidence="1" id="KW-0812">Transmembrane</keyword>
<evidence type="ECO:0000313" key="2">
    <source>
        <dbReference type="EMBL" id="MBA4627754.1"/>
    </source>
</evidence>
<reference evidence="2" key="1">
    <citation type="journal article" date="2013" name="J. Plant Res.">
        <title>Effect of fungi and light on seed germination of three Opuntia species from semiarid lands of central Mexico.</title>
        <authorList>
            <person name="Delgado-Sanchez P."/>
            <person name="Jimenez-Bremont J.F."/>
            <person name="Guerrero-Gonzalez Mde L."/>
            <person name="Flores J."/>
        </authorList>
    </citation>
    <scope>NUCLEOTIDE SEQUENCE</scope>
    <source>
        <tissue evidence="2">Cladode</tissue>
    </source>
</reference>
<reference evidence="2" key="2">
    <citation type="submission" date="2020-07" db="EMBL/GenBank/DDBJ databases">
        <authorList>
            <person name="Vera ALvarez R."/>
            <person name="Arias-Moreno D.M."/>
            <person name="Jimenez-Jacinto V."/>
            <person name="Jimenez-Bremont J.F."/>
            <person name="Swaminathan K."/>
            <person name="Moose S.P."/>
            <person name="Guerrero-Gonzalez M.L."/>
            <person name="Marino-Ramirez L."/>
            <person name="Landsman D."/>
            <person name="Rodriguez-Kessler M."/>
            <person name="Delgado-Sanchez P."/>
        </authorList>
    </citation>
    <scope>NUCLEOTIDE SEQUENCE</scope>
    <source>
        <tissue evidence="2">Cladode</tissue>
    </source>
</reference>
<feature type="transmembrane region" description="Helical" evidence="1">
    <location>
        <begin position="80"/>
        <end position="100"/>
    </location>
</feature>
<proteinExistence type="predicted"/>
<dbReference type="EMBL" id="GISG01063478">
    <property type="protein sequence ID" value="MBA4627754.1"/>
    <property type="molecule type" value="Transcribed_RNA"/>
</dbReference>
<sequence>MHVQLSQRIMFQHLKQFQNHIFPPWHRTNTVSFLFFSCGPVYPRQGLLGYPLLGLYSLGVGLITQISWSPSRSPHGIRVALSFFFFFTVIILALLSNTYLKFSL</sequence>
<name>A0A7C8YVK8_OPUST</name>